<keyword evidence="1" id="KW-0812">Transmembrane</keyword>
<accession>A0A382RSH9</accession>
<feature type="non-terminal residue" evidence="2">
    <location>
        <position position="30"/>
    </location>
</feature>
<keyword evidence="1" id="KW-1133">Transmembrane helix</keyword>
<organism evidence="2">
    <name type="scientific">marine metagenome</name>
    <dbReference type="NCBI Taxonomy" id="408172"/>
    <lineage>
        <taxon>unclassified sequences</taxon>
        <taxon>metagenomes</taxon>
        <taxon>ecological metagenomes</taxon>
    </lineage>
</organism>
<proteinExistence type="predicted"/>
<dbReference type="EMBL" id="UINC01123625">
    <property type="protein sequence ID" value="SVD00222.1"/>
    <property type="molecule type" value="Genomic_DNA"/>
</dbReference>
<feature type="transmembrane region" description="Helical" evidence="1">
    <location>
        <begin position="7"/>
        <end position="26"/>
    </location>
</feature>
<dbReference type="AlphaFoldDB" id="A0A382RSH9"/>
<evidence type="ECO:0000256" key="1">
    <source>
        <dbReference type="SAM" id="Phobius"/>
    </source>
</evidence>
<evidence type="ECO:0000313" key="2">
    <source>
        <dbReference type="EMBL" id="SVD00222.1"/>
    </source>
</evidence>
<gene>
    <name evidence="2" type="ORF">METZ01_LOCUS353076</name>
</gene>
<sequence>MYKRTFPAIYLFAFLLCIFLIFPNLLEGNG</sequence>
<protein>
    <submittedName>
        <fullName evidence="2">Uncharacterized protein</fullName>
    </submittedName>
</protein>
<keyword evidence="1" id="KW-0472">Membrane</keyword>
<reference evidence="2" key="1">
    <citation type="submission" date="2018-05" db="EMBL/GenBank/DDBJ databases">
        <authorList>
            <person name="Lanie J.A."/>
            <person name="Ng W.-L."/>
            <person name="Kazmierczak K.M."/>
            <person name="Andrzejewski T.M."/>
            <person name="Davidsen T.M."/>
            <person name="Wayne K.J."/>
            <person name="Tettelin H."/>
            <person name="Glass J.I."/>
            <person name="Rusch D."/>
            <person name="Podicherti R."/>
            <person name="Tsui H.-C.T."/>
            <person name="Winkler M.E."/>
        </authorList>
    </citation>
    <scope>NUCLEOTIDE SEQUENCE</scope>
</reference>
<name>A0A382RSH9_9ZZZZ</name>